<sequence>MLYSMKEIFESTQINGMVLKNRIVRSALWMKMANSDGLVAENLIKTYEALGNGGSGLVITGYATVLENDRPNNGMIGSYSDIFLEGLSRLSSAIQKGGAKAALQLAVGGSQSHISDRTGLDFIGPSAIENRVTRITPREMSHEDIKHVAKSFGNAAYRAKQAGFDAVQLHAAHGYLLSQFLTPYYNRRSDEYGGAIHNRARIIYEVYKEVRTRVGAEYPILVKINHDDFMDEGEGLTFDEALQVIEHLDSLGVDAFEVSGTNESSGKGIGPARKRISKLENQSYYKNATSIIADRVKAPVILMGGNRNLPLVQEILNSSNIEYFSISRPLLSEPDLPLKWKGNSSYMPRCISCNKCSETTPNSCFMNRR</sequence>
<feature type="domain" description="NADH:flavin oxidoreductase/NADH oxidase N-terminal" evidence="3">
    <location>
        <begin position="7"/>
        <end position="341"/>
    </location>
</feature>
<dbReference type="GO" id="GO:0016491">
    <property type="term" value="F:oxidoreductase activity"/>
    <property type="evidence" value="ECO:0007669"/>
    <property type="project" value="UniProtKB-KW"/>
</dbReference>
<dbReference type="SUPFAM" id="SSF51395">
    <property type="entry name" value="FMN-linked oxidoreductases"/>
    <property type="match status" value="1"/>
</dbReference>
<dbReference type="Gene3D" id="3.20.20.70">
    <property type="entry name" value="Aldolase class I"/>
    <property type="match status" value="1"/>
</dbReference>
<keyword evidence="2" id="KW-0560">Oxidoreductase</keyword>
<organism evidence="4 5">
    <name type="scientific">Acetobacteroides hydrogenigenes</name>
    <dbReference type="NCBI Taxonomy" id="979970"/>
    <lineage>
        <taxon>Bacteria</taxon>
        <taxon>Pseudomonadati</taxon>
        <taxon>Bacteroidota</taxon>
        <taxon>Bacteroidia</taxon>
        <taxon>Bacteroidales</taxon>
        <taxon>Rikenellaceae</taxon>
        <taxon>Acetobacteroides</taxon>
    </lineage>
</organism>
<dbReference type="AlphaFoldDB" id="A0A4R2EDZ7"/>
<evidence type="ECO:0000313" key="5">
    <source>
        <dbReference type="Proteomes" id="UP000294830"/>
    </source>
</evidence>
<dbReference type="Pfam" id="PF00724">
    <property type="entry name" value="Oxidored_FMN"/>
    <property type="match status" value="1"/>
</dbReference>
<evidence type="ECO:0000256" key="2">
    <source>
        <dbReference type="ARBA" id="ARBA00023002"/>
    </source>
</evidence>
<dbReference type="PANTHER" id="PTHR43656:SF2">
    <property type="entry name" value="BINDING OXIDOREDUCTASE, PUTATIVE (AFU_ORTHOLOGUE AFUA_2G08260)-RELATED"/>
    <property type="match status" value="1"/>
</dbReference>
<dbReference type="InterPro" id="IPR013785">
    <property type="entry name" value="Aldolase_TIM"/>
</dbReference>
<gene>
    <name evidence="4" type="ORF">CLV25_11135</name>
</gene>
<accession>A0A4R2EDZ7</accession>
<name>A0A4R2EDZ7_9BACT</name>
<dbReference type="GO" id="GO:0010181">
    <property type="term" value="F:FMN binding"/>
    <property type="evidence" value="ECO:0007669"/>
    <property type="project" value="InterPro"/>
</dbReference>
<keyword evidence="5" id="KW-1185">Reference proteome</keyword>
<evidence type="ECO:0000259" key="3">
    <source>
        <dbReference type="Pfam" id="PF00724"/>
    </source>
</evidence>
<comment type="caution">
    <text evidence="4">The sequence shown here is derived from an EMBL/GenBank/DDBJ whole genome shotgun (WGS) entry which is preliminary data.</text>
</comment>
<proteinExistence type="predicted"/>
<protein>
    <submittedName>
        <fullName evidence="4">2,4-dienoyl-CoA reductase-like NADH-dependent reductase (Old Yellow Enzyme family)</fullName>
    </submittedName>
</protein>
<dbReference type="CDD" id="cd02803">
    <property type="entry name" value="OYE_like_FMN_family"/>
    <property type="match status" value="1"/>
</dbReference>
<reference evidence="4 5" key="1">
    <citation type="submission" date="2019-03" db="EMBL/GenBank/DDBJ databases">
        <title>Genomic Encyclopedia of Archaeal and Bacterial Type Strains, Phase II (KMG-II): from individual species to whole genera.</title>
        <authorList>
            <person name="Goeker M."/>
        </authorList>
    </citation>
    <scope>NUCLEOTIDE SEQUENCE [LARGE SCALE GENOMIC DNA]</scope>
    <source>
        <strain evidence="4 5">RL-C</strain>
    </source>
</reference>
<dbReference type="EMBL" id="SLWB01000011">
    <property type="protein sequence ID" value="TCN65356.1"/>
    <property type="molecule type" value="Genomic_DNA"/>
</dbReference>
<evidence type="ECO:0000313" key="4">
    <source>
        <dbReference type="EMBL" id="TCN65356.1"/>
    </source>
</evidence>
<keyword evidence="1" id="KW-0285">Flavoprotein</keyword>
<dbReference type="InterPro" id="IPR051799">
    <property type="entry name" value="NADH_flavin_oxidoreductase"/>
</dbReference>
<dbReference type="Proteomes" id="UP000294830">
    <property type="component" value="Unassembled WGS sequence"/>
</dbReference>
<dbReference type="PANTHER" id="PTHR43656">
    <property type="entry name" value="BINDING OXIDOREDUCTASE, PUTATIVE (AFU_ORTHOLOGUE AFUA_2G08260)-RELATED"/>
    <property type="match status" value="1"/>
</dbReference>
<evidence type="ECO:0000256" key="1">
    <source>
        <dbReference type="ARBA" id="ARBA00022630"/>
    </source>
</evidence>
<dbReference type="InterPro" id="IPR001155">
    <property type="entry name" value="OxRdtase_FMN_N"/>
</dbReference>